<feature type="region of interest" description="Disordered" evidence="1">
    <location>
        <begin position="63"/>
        <end position="84"/>
    </location>
</feature>
<feature type="region of interest" description="Disordered" evidence="1">
    <location>
        <begin position="316"/>
        <end position="346"/>
    </location>
</feature>
<name>M7AX25_CHEMY</name>
<organism evidence="2 3">
    <name type="scientific">Chelonia mydas</name>
    <name type="common">Green sea-turtle</name>
    <name type="synonym">Chelonia agassizi</name>
    <dbReference type="NCBI Taxonomy" id="8469"/>
    <lineage>
        <taxon>Eukaryota</taxon>
        <taxon>Metazoa</taxon>
        <taxon>Chordata</taxon>
        <taxon>Craniata</taxon>
        <taxon>Vertebrata</taxon>
        <taxon>Euteleostomi</taxon>
        <taxon>Archelosauria</taxon>
        <taxon>Testudinata</taxon>
        <taxon>Testudines</taxon>
        <taxon>Cryptodira</taxon>
        <taxon>Durocryptodira</taxon>
        <taxon>Americhelydia</taxon>
        <taxon>Chelonioidea</taxon>
        <taxon>Cheloniidae</taxon>
        <taxon>Chelonia</taxon>
    </lineage>
</organism>
<dbReference type="Proteomes" id="UP000031443">
    <property type="component" value="Unassembled WGS sequence"/>
</dbReference>
<keyword evidence="2" id="KW-0396">Initiation factor</keyword>
<feature type="compositionally biased region" description="Polar residues" evidence="1">
    <location>
        <begin position="333"/>
        <end position="346"/>
    </location>
</feature>
<feature type="region of interest" description="Disordered" evidence="1">
    <location>
        <begin position="194"/>
        <end position="236"/>
    </location>
</feature>
<keyword evidence="3" id="KW-1185">Reference proteome</keyword>
<dbReference type="AlphaFoldDB" id="M7AX25"/>
<dbReference type="STRING" id="8469.M7AX25"/>
<evidence type="ECO:0000256" key="1">
    <source>
        <dbReference type="SAM" id="MobiDB-lite"/>
    </source>
</evidence>
<feature type="compositionally biased region" description="Pro residues" evidence="1">
    <location>
        <begin position="215"/>
        <end position="229"/>
    </location>
</feature>
<evidence type="ECO:0000313" key="3">
    <source>
        <dbReference type="Proteomes" id="UP000031443"/>
    </source>
</evidence>
<keyword evidence="2" id="KW-0648">Protein biosynthesis</keyword>
<gene>
    <name evidence="2" type="ORF">UY3_12816</name>
</gene>
<protein>
    <submittedName>
        <fullName evidence="2">Eukaryotic translation initiation factor 4 gamma 3</fullName>
    </submittedName>
</protein>
<accession>M7AX25</accession>
<evidence type="ECO:0000313" key="2">
    <source>
        <dbReference type="EMBL" id="EMP30061.1"/>
    </source>
</evidence>
<dbReference type="EMBL" id="KB552015">
    <property type="protein sequence ID" value="EMP30061.1"/>
    <property type="molecule type" value="Genomic_DNA"/>
</dbReference>
<sequence length="425" mass="47152">MHRPADTFKFSGLVRTHKLLSGIQTGTTHLEDPPVTVRPFSVIVPASSHERRYRKFFQRPQIQPSRAAIQNSSPSIRPGGQTPTAVYQTNQHIMMVNHLPMPYPMPQGPQYCIPQYRHSGPPFVGPPQQYPVQPPGPGPFYPGPGPGEFPNAYGTPFYPSQPVYQSAPIIVPTQQQQQQPPPAKREKKTIRIRDPNQGGKDITEEIMSGGGSRNPTPPIVRPTPTPTPPQFRSSPIASTPSPEFPFLSLQFSQSLFRKMYHTRTWVLDYAKDTVIQDLCFLPSLIFASNKKGRAVCLKNHLLEVVVMMQLDPGCGTPPVHEPEESRSAPHTMELQSGSTDISTTSPMLGQGRMCISMAMSSIPSSSPDDYRQFHKLFRSVADALHLPLEEMQDSQHQLLDILHASVPARVMLPINNAILQPACTV</sequence>
<reference evidence="3" key="1">
    <citation type="journal article" date="2013" name="Nat. Genet.">
        <title>The draft genomes of soft-shell turtle and green sea turtle yield insights into the development and evolution of the turtle-specific body plan.</title>
        <authorList>
            <person name="Wang Z."/>
            <person name="Pascual-Anaya J."/>
            <person name="Zadissa A."/>
            <person name="Li W."/>
            <person name="Niimura Y."/>
            <person name="Huang Z."/>
            <person name="Li C."/>
            <person name="White S."/>
            <person name="Xiong Z."/>
            <person name="Fang D."/>
            <person name="Wang B."/>
            <person name="Ming Y."/>
            <person name="Chen Y."/>
            <person name="Zheng Y."/>
            <person name="Kuraku S."/>
            <person name="Pignatelli M."/>
            <person name="Herrero J."/>
            <person name="Beal K."/>
            <person name="Nozawa M."/>
            <person name="Li Q."/>
            <person name="Wang J."/>
            <person name="Zhang H."/>
            <person name="Yu L."/>
            <person name="Shigenobu S."/>
            <person name="Wang J."/>
            <person name="Liu J."/>
            <person name="Flicek P."/>
            <person name="Searle S."/>
            <person name="Wang J."/>
            <person name="Kuratani S."/>
            <person name="Yin Y."/>
            <person name="Aken B."/>
            <person name="Zhang G."/>
            <person name="Irie N."/>
        </authorList>
    </citation>
    <scope>NUCLEOTIDE SEQUENCE [LARGE SCALE GENOMIC DNA]</scope>
</reference>
<dbReference type="GO" id="GO:0003743">
    <property type="term" value="F:translation initiation factor activity"/>
    <property type="evidence" value="ECO:0007669"/>
    <property type="project" value="UniProtKB-KW"/>
</dbReference>
<proteinExistence type="predicted"/>